<dbReference type="EMBL" id="JACHJT010000002">
    <property type="protein sequence ID" value="MBB4935010.1"/>
    <property type="molecule type" value="Genomic_DNA"/>
</dbReference>
<keyword evidence="4" id="KW-1185">Reference proteome</keyword>
<proteinExistence type="predicted"/>
<organism evidence="3 4">
    <name type="scientific">Lipingzhangella halophila</name>
    <dbReference type="NCBI Taxonomy" id="1783352"/>
    <lineage>
        <taxon>Bacteria</taxon>
        <taxon>Bacillati</taxon>
        <taxon>Actinomycetota</taxon>
        <taxon>Actinomycetes</taxon>
        <taxon>Streptosporangiales</taxon>
        <taxon>Nocardiopsidaceae</taxon>
        <taxon>Lipingzhangella</taxon>
    </lineage>
</organism>
<protein>
    <recommendedName>
        <fullName evidence="2">Putative sensor domain-containing protein</fullName>
    </recommendedName>
</protein>
<dbReference type="InterPro" id="IPR025828">
    <property type="entry name" value="Put_sensor_dom"/>
</dbReference>
<feature type="domain" description="Putative sensor" evidence="2">
    <location>
        <begin position="13"/>
        <end position="199"/>
    </location>
</feature>
<keyword evidence="1" id="KW-0812">Transmembrane</keyword>
<keyword evidence="1" id="KW-0472">Membrane</keyword>
<evidence type="ECO:0000313" key="4">
    <source>
        <dbReference type="Proteomes" id="UP000523007"/>
    </source>
</evidence>
<dbReference type="Proteomes" id="UP000523007">
    <property type="component" value="Unassembled WGS sequence"/>
</dbReference>
<evidence type="ECO:0000313" key="3">
    <source>
        <dbReference type="EMBL" id="MBB4935010.1"/>
    </source>
</evidence>
<feature type="transmembrane region" description="Helical" evidence="1">
    <location>
        <begin position="166"/>
        <end position="184"/>
    </location>
</feature>
<name>A0A7W7W6M7_9ACTN</name>
<dbReference type="Pfam" id="PF13796">
    <property type="entry name" value="Sensor"/>
    <property type="match status" value="1"/>
</dbReference>
<comment type="caution">
    <text evidence="3">The sequence shown here is derived from an EMBL/GenBank/DDBJ whole genome shotgun (WGS) entry which is preliminary data.</text>
</comment>
<evidence type="ECO:0000259" key="2">
    <source>
        <dbReference type="Pfam" id="PF13796"/>
    </source>
</evidence>
<evidence type="ECO:0000256" key="1">
    <source>
        <dbReference type="SAM" id="Phobius"/>
    </source>
</evidence>
<dbReference type="RefSeq" id="WP_184584804.1">
    <property type="nucleotide sequence ID" value="NZ_JACHJT010000002.1"/>
</dbReference>
<accession>A0A7W7W6M7</accession>
<sequence length="231" mass="23916">MSFLTRLSTDTRYLLFSFPLALIGFALLVVGFSLGIGTAVIGIGLPVLAATLAVARRLGDIERHALPEILDQRAAQPAAPVPPAGPGIGPRLRVALGSGRSWLDLLHGVVTFPVTVVCSSLTFAWWVGAVGALAWPLYGWVLRGAIPDYVSLPQLIDVGGGYVTDSAFYVACGVLLAVTLPPLVRGLALTRARLAQIILTAAPMPAPFDGPGPMMAPPPAPVAGAAPGMVR</sequence>
<gene>
    <name evidence="3" type="ORF">F4561_005904</name>
</gene>
<feature type="transmembrane region" description="Helical" evidence="1">
    <location>
        <begin position="36"/>
        <end position="55"/>
    </location>
</feature>
<keyword evidence="1" id="KW-1133">Transmembrane helix</keyword>
<reference evidence="3 4" key="1">
    <citation type="submission" date="2020-08" db="EMBL/GenBank/DDBJ databases">
        <title>Sequencing the genomes of 1000 actinobacteria strains.</title>
        <authorList>
            <person name="Klenk H.-P."/>
        </authorList>
    </citation>
    <scope>NUCLEOTIDE SEQUENCE [LARGE SCALE GENOMIC DNA]</scope>
    <source>
        <strain evidence="3 4">DSM 102030</strain>
    </source>
</reference>
<feature type="transmembrane region" description="Helical" evidence="1">
    <location>
        <begin position="12"/>
        <end position="30"/>
    </location>
</feature>
<dbReference type="AlphaFoldDB" id="A0A7W7W6M7"/>